<evidence type="ECO:0000313" key="3">
    <source>
        <dbReference type="Proteomes" id="UP000288716"/>
    </source>
</evidence>
<sequence length="78" mass="8884">CLERKERKCISNPETSINFIPDINPSCFKKGFEIHTDDSAYGIGAILNQKHKGKERVVAYASRLLNKSERNYSRKGIV</sequence>
<reference evidence="2 3" key="1">
    <citation type="journal article" date="2018" name="Gigascience">
        <title>Genomes of trombidid mites reveal novel predicted allergens and laterally-transferred genes associated with secondary metabolism.</title>
        <authorList>
            <person name="Dong X."/>
            <person name="Chaisiri K."/>
            <person name="Xia D."/>
            <person name="Armstrong S.D."/>
            <person name="Fang Y."/>
            <person name="Donnelly M.J."/>
            <person name="Kadowaki T."/>
            <person name="McGarry J.W."/>
            <person name="Darby A.C."/>
            <person name="Makepeace B.L."/>
        </authorList>
    </citation>
    <scope>NUCLEOTIDE SEQUENCE [LARGE SCALE GENOMIC DNA]</scope>
    <source>
        <strain evidence="2">UoL-UT</strain>
    </source>
</reference>
<dbReference type="Proteomes" id="UP000288716">
    <property type="component" value="Unassembled WGS sequence"/>
</dbReference>
<dbReference type="GO" id="GO:0071897">
    <property type="term" value="P:DNA biosynthetic process"/>
    <property type="evidence" value="ECO:0007669"/>
    <property type="project" value="UniProtKB-ARBA"/>
</dbReference>
<protein>
    <submittedName>
        <fullName evidence="2">Gag-pol fusion protein-like protein</fullName>
    </submittedName>
</protein>
<dbReference type="EMBL" id="NCKV01052379">
    <property type="protein sequence ID" value="RWS06009.1"/>
    <property type="molecule type" value="Genomic_DNA"/>
</dbReference>
<evidence type="ECO:0000259" key="1">
    <source>
        <dbReference type="Pfam" id="PF17919"/>
    </source>
</evidence>
<organism evidence="2 3">
    <name type="scientific">Leptotrombidium deliense</name>
    <dbReference type="NCBI Taxonomy" id="299467"/>
    <lineage>
        <taxon>Eukaryota</taxon>
        <taxon>Metazoa</taxon>
        <taxon>Ecdysozoa</taxon>
        <taxon>Arthropoda</taxon>
        <taxon>Chelicerata</taxon>
        <taxon>Arachnida</taxon>
        <taxon>Acari</taxon>
        <taxon>Acariformes</taxon>
        <taxon>Trombidiformes</taxon>
        <taxon>Prostigmata</taxon>
        <taxon>Anystina</taxon>
        <taxon>Parasitengona</taxon>
        <taxon>Trombiculoidea</taxon>
        <taxon>Trombiculidae</taxon>
        <taxon>Leptotrombidium</taxon>
    </lineage>
</organism>
<dbReference type="AlphaFoldDB" id="A0A443QSK5"/>
<accession>A0A443QSK5</accession>
<feature type="non-terminal residue" evidence="2">
    <location>
        <position position="78"/>
    </location>
</feature>
<dbReference type="OrthoDB" id="427924at2759"/>
<dbReference type="PANTHER" id="PTHR34072">
    <property type="entry name" value="ENZYMATIC POLYPROTEIN-RELATED"/>
    <property type="match status" value="1"/>
</dbReference>
<dbReference type="InterPro" id="IPR041577">
    <property type="entry name" value="RT_RNaseH_2"/>
</dbReference>
<keyword evidence="3" id="KW-1185">Reference proteome</keyword>
<dbReference type="VEuPathDB" id="VectorBase:LDEU014200"/>
<evidence type="ECO:0000313" key="2">
    <source>
        <dbReference type="EMBL" id="RWS06009.1"/>
    </source>
</evidence>
<dbReference type="InterPro" id="IPR043502">
    <property type="entry name" value="DNA/RNA_pol_sf"/>
</dbReference>
<proteinExistence type="predicted"/>
<dbReference type="Gene3D" id="3.10.20.370">
    <property type="match status" value="1"/>
</dbReference>
<feature type="non-terminal residue" evidence="2">
    <location>
        <position position="1"/>
    </location>
</feature>
<dbReference type="SUPFAM" id="SSF56672">
    <property type="entry name" value="DNA/RNA polymerases"/>
    <property type="match status" value="1"/>
</dbReference>
<comment type="caution">
    <text evidence="2">The sequence shown here is derived from an EMBL/GenBank/DDBJ whole genome shotgun (WGS) entry which is preliminary data.</text>
</comment>
<name>A0A443QSK5_9ACAR</name>
<feature type="domain" description="Reverse transcriptase/retrotransposon-derived protein RNase H-like" evidence="1">
    <location>
        <begin position="26"/>
        <end position="73"/>
    </location>
</feature>
<gene>
    <name evidence="2" type="ORF">B4U80_02438</name>
</gene>
<dbReference type="Pfam" id="PF17919">
    <property type="entry name" value="RT_RNaseH_2"/>
    <property type="match status" value="1"/>
</dbReference>